<dbReference type="PANTHER" id="PTHR45527">
    <property type="entry name" value="NONRIBOSOMAL PEPTIDE SYNTHETASE"/>
    <property type="match status" value="1"/>
</dbReference>
<dbReference type="PANTHER" id="PTHR45527:SF1">
    <property type="entry name" value="FATTY ACID SYNTHASE"/>
    <property type="match status" value="1"/>
</dbReference>
<sequence length="269" mass="28739">MKYVVAQGYAQFAVATHNQLDSARGFVSLVVAVGDSLGDITSTDLPVRRCVQPGDLAHVLLITGSTGVPKGVMVEHNTVSTACMAQVKAYGFHADARTIQIPHLRLSLVQDTAEAEILALHGYVSSRNLAAAAEAELSDKRLCILSDAVAQRGTALHAYITEFWRPDDRIPPIRGSLAAWGLTINDVAVASFHGPSTVKGDENEPEVISKQLRHLGRSSGNVFLGVFQKHLTGHPKATAGAWMLNSCLQMLHSGVVPGGRNVDNIDSVF</sequence>
<evidence type="ECO:0000313" key="4">
    <source>
        <dbReference type="EMBL" id="EKG10033.1"/>
    </source>
</evidence>
<dbReference type="eggNOG" id="ENOG502QQJX">
    <property type="taxonomic scope" value="Eukaryota"/>
</dbReference>
<evidence type="ECO:0000313" key="5">
    <source>
        <dbReference type="Proteomes" id="UP000007129"/>
    </source>
</evidence>
<dbReference type="Gene3D" id="3.40.50.12780">
    <property type="entry name" value="N-terminal domain of ligase-like"/>
    <property type="match status" value="1"/>
</dbReference>
<dbReference type="GO" id="GO:0044550">
    <property type="term" value="P:secondary metabolite biosynthetic process"/>
    <property type="evidence" value="ECO:0007669"/>
    <property type="project" value="TreeGrafter"/>
</dbReference>
<feature type="domain" description="Beta-ketoacyl synthase C-terminal" evidence="3">
    <location>
        <begin position="173"/>
        <end position="262"/>
    </location>
</feature>
<dbReference type="InterPro" id="IPR042099">
    <property type="entry name" value="ANL_N_sf"/>
</dbReference>
<dbReference type="EMBL" id="AHHD01000532">
    <property type="protein sequence ID" value="EKG10033.1"/>
    <property type="molecule type" value="Genomic_DNA"/>
</dbReference>
<reference evidence="4 5" key="1">
    <citation type="journal article" date="2012" name="BMC Genomics">
        <title>Tools to kill: Genome of one of the most destructive plant pathogenic fungi Macrophomina phaseolina.</title>
        <authorList>
            <person name="Islam M.S."/>
            <person name="Haque M.S."/>
            <person name="Islam M.M."/>
            <person name="Emdad E.M."/>
            <person name="Halim A."/>
            <person name="Hossen Q.M.M."/>
            <person name="Hossain M.Z."/>
            <person name="Ahmed B."/>
            <person name="Rahim S."/>
            <person name="Rahman M.S."/>
            <person name="Alam M.M."/>
            <person name="Hou S."/>
            <person name="Wan X."/>
            <person name="Saito J.A."/>
            <person name="Alam M."/>
        </authorList>
    </citation>
    <scope>NUCLEOTIDE SEQUENCE [LARGE SCALE GENOMIC DNA]</scope>
    <source>
        <strain evidence="4 5">MS6</strain>
    </source>
</reference>
<evidence type="ECO:0000256" key="1">
    <source>
        <dbReference type="ARBA" id="ARBA00022450"/>
    </source>
</evidence>
<dbReference type="OrthoDB" id="4251012at2759"/>
<proteinExistence type="predicted"/>
<dbReference type="GO" id="GO:0016746">
    <property type="term" value="F:acyltransferase activity"/>
    <property type="evidence" value="ECO:0007669"/>
    <property type="project" value="InterPro"/>
</dbReference>
<comment type="caution">
    <text evidence="4">The sequence shown here is derived from an EMBL/GenBank/DDBJ whole genome shotgun (WGS) entry which is preliminary data.</text>
</comment>
<keyword evidence="1" id="KW-0596">Phosphopantetheine</keyword>
<dbReference type="SUPFAM" id="SSF53901">
    <property type="entry name" value="Thiolase-like"/>
    <property type="match status" value="1"/>
</dbReference>
<dbReference type="Proteomes" id="UP000007129">
    <property type="component" value="Unassembled WGS sequence"/>
</dbReference>
<dbReference type="Pfam" id="PF02801">
    <property type="entry name" value="Ketoacyl-synt_C"/>
    <property type="match status" value="1"/>
</dbReference>
<dbReference type="GO" id="GO:0005737">
    <property type="term" value="C:cytoplasm"/>
    <property type="evidence" value="ECO:0007669"/>
    <property type="project" value="TreeGrafter"/>
</dbReference>
<dbReference type="HOGENOM" id="CLU_1034669_0_0_1"/>
<dbReference type="AlphaFoldDB" id="K2R722"/>
<gene>
    <name evidence="4" type="ORF">MPH_12907</name>
</gene>
<accession>K2R722</accession>
<dbReference type="InterPro" id="IPR014031">
    <property type="entry name" value="Ketoacyl_synth_C"/>
</dbReference>
<evidence type="ECO:0000259" key="3">
    <source>
        <dbReference type="Pfam" id="PF02801"/>
    </source>
</evidence>
<dbReference type="GO" id="GO:0031177">
    <property type="term" value="F:phosphopantetheine binding"/>
    <property type="evidence" value="ECO:0007669"/>
    <property type="project" value="TreeGrafter"/>
</dbReference>
<dbReference type="InterPro" id="IPR016039">
    <property type="entry name" value="Thiolase-like"/>
</dbReference>
<dbReference type="SUPFAM" id="SSF56801">
    <property type="entry name" value="Acetyl-CoA synthetase-like"/>
    <property type="match status" value="1"/>
</dbReference>
<dbReference type="STRING" id="1126212.K2R722"/>
<name>K2R722_MACPH</name>
<dbReference type="GO" id="GO:0043041">
    <property type="term" value="P:amino acid activation for nonribosomal peptide biosynthetic process"/>
    <property type="evidence" value="ECO:0007669"/>
    <property type="project" value="TreeGrafter"/>
</dbReference>
<protein>
    <submittedName>
        <fullName evidence="4">Beta-ketoacyl synthase</fullName>
    </submittedName>
</protein>
<dbReference type="VEuPathDB" id="FungiDB:MPH_12907"/>
<organism evidence="4 5">
    <name type="scientific">Macrophomina phaseolina (strain MS6)</name>
    <name type="common">Charcoal rot fungus</name>
    <dbReference type="NCBI Taxonomy" id="1126212"/>
    <lineage>
        <taxon>Eukaryota</taxon>
        <taxon>Fungi</taxon>
        <taxon>Dikarya</taxon>
        <taxon>Ascomycota</taxon>
        <taxon>Pezizomycotina</taxon>
        <taxon>Dothideomycetes</taxon>
        <taxon>Dothideomycetes incertae sedis</taxon>
        <taxon>Botryosphaeriales</taxon>
        <taxon>Botryosphaeriaceae</taxon>
        <taxon>Macrophomina</taxon>
    </lineage>
</organism>
<dbReference type="Gene3D" id="3.40.47.10">
    <property type="match status" value="1"/>
</dbReference>
<evidence type="ECO:0000256" key="2">
    <source>
        <dbReference type="ARBA" id="ARBA00022553"/>
    </source>
</evidence>
<keyword evidence="2" id="KW-0597">Phosphoprotein</keyword>
<dbReference type="InParanoid" id="K2R722"/>